<feature type="domain" description="PNPLA" evidence="4">
    <location>
        <begin position="5"/>
        <end position="245"/>
    </location>
</feature>
<evidence type="ECO:0000256" key="2">
    <source>
        <dbReference type="PROSITE-ProRule" id="PRU01161"/>
    </source>
</evidence>
<dbReference type="InterPro" id="IPR002641">
    <property type="entry name" value="PNPLA_dom"/>
</dbReference>
<keyword evidence="3" id="KW-1133">Transmembrane helix</keyword>
<evidence type="ECO:0000259" key="4">
    <source>
        <dbReference type="PROSITE" id="PS51635"/>
    </source>
</evidence>
<gene>
    <name evidence="5" type="ORF">GCM10022246_40440</name>
</gene>
<comment type="caution">
    <text evidence="2">Lacks conserved residue(s) required for the propagation of feature annotation.</text>
</comment>
<keyword evidence="2" id="KW-0378">Hydrolase</keyword>
<evidence type="ECO:0000256" key="1">
    <source>
        <dbReference type="ARBA" id="ARBA00023098"/>
    </source>
</evidence>
<feature type="transmembrane region" description="Helical" evidence="3">
    <location>
        <begin position="300"/>
        <end position="320"/>
    </location>
</feature>
<dbReference type="Pfam" id="PF01734">
    <property type="entry name" value="Patatin"/>
    <property type="match status" value="1"/>
</dbReference>
<sequence>MQIALTFSGGGFRASAFALGTLSLLDRITFEDGTLLDQVSVLSTVSGGTITGARFALGKKRNEPFEKIFSSLYDFMSNSRLITEALEHLAKDDGWRNGRVRNLITSFSDIYDQELFKGAKFGELMQDNPDYGLKHISFNSTDFDNGLQFRFQWSEKILHPSEGEPERGIIGNMFLRVPFEVAKEIRLADIMAASSCFPGGFEPINFPNDFVFSDGQRLNFPDPEKYPVGLMDGGIVDNQGIEPVLLAENRMKKNRSISSSENVIDLIMVCEVASPYMDGFKASQQNKSGWWKKLTPKSTGIINIFLWLISLTGIVFGFLYDFKITLMVSTMIFTFNNFVWLIYWVIGKAMRGSGIPDEFLKPLGKLLRLKFFIYQNLLMNRFNSVLMLTMNVFLKHVRRLNYRALYNDKTWINRRIMSAIYELRSNEKTIESKVNKGMLPAELMPSGLIKQNSDLAASMGTTLWFTKEELERDKMLDVIISCGQYNACWNLLEYIHLLKRDNNNTNPTHNKLIACENQLMALWEKFQAEPQGMVLKKF</sequence>
<dbReference type="Gene3D" id="3.40.1090.10">
    <property type="entry name" value="Cytosolic phospholipase A2 catalytic domain"/>
    <property type="match status" value="1"/>
</dbReference>
<name>A0ABP7QMD3_9SPHI</name>
<feature type="active site" description="Nucleophile" evidence="2">
    <location>
        <position position="46"/>
    </location>
</feature>
<keyword evidence="3" id="KW-0472">Membrane</keyword>
<evidence type="ECO:0000313" key="5">
    <source>
        <dbReference type="EMBL" id="GAA3984611.1"/>
    </source>
</evidence>
<comment type="caution">
    <text evidence="5">The sequence shown here is derived from an EMBL/GenBank/DDBJ whole genome shotgun (WGS) entry which is preliminary data.</text>
</comment>
<keyword evidence="2" id="KW-0442">Lipid degradation</keyword>
<dbReference type="PROSITE" id="PS51635">
    <property type="entry name" value="PNPLA"/>
    <property type="match status" value="1"/>
</dbReference>
<evidence type="ECO:0000313" key="6">
    <source>
        <dbReference type="Proteomes" id="UP001501081"/>
    </source>
</evidence>
<dbReference type="InterPro" id="IPR016035">
    <property type="entry name" value="Acyl_Trfase/lysoPLipase"/>
</dbReference>
<keyword evidence="6" id="KW-1185">Reference proteome</keyword>
<accession>A0ABP7QMD3</accession>
<dbReference type="RefSeq" id="WP_344769984.1">
    <property type="nucleotide sequence ID" value="NZ_BAABAK010000021.1"/>
</dbReference>
<dbReference type="Proteomes" id="UP001501081">
    <property type="component" value="Unassembled WGS sequence"/>
</dbReference>
<protein>
    <recommendedName>
        <fullName evidence="4">PNPLA domain-containing protein</fullName>
    </recommendedName>
</protein>
<feature type="transmembrane region" description="Helical" evidence="3">
    <location>
        <begin position="326"/>
        <end position="346"/>
    </location>
</feature>
<keyword evidence="1 2" id="KW-0443">Lipid metabolism</keyword>
<dbReference type="EMBL" id="BAABAK010000021">
    <property type="protein sequence ID" value="GAA3984611.1"/>
    <property type="molecule type" value="Genomic_DNA"/>
</dbReference>
<organism evidence="5 6">
    <name type="scientific">Pedobacter ginsengiterrae</name>
    <dbReference type="NCBI Taxonomy" id="871696"/>
    <lineage>
        <taxon>Bacteria</taxon>
        <taxon>Pseudomonadati</taxon>
        <taxon>Bacteroidota</taxon>
        <taxon>Sphingobacteriia</taxon>
        <taxon>Sphingobacteriales</taxon>
        <taxon>Sphingobacteriaceae</taxon>
        <taxon>Pedobacter</taxon>
    </lineage>
</organism>
<dbReference type="SUPFAM" id="SSF52151">
    <property type="entry name" value="FabD/lysophospholipase-like"/>
    <property type="match status" value="1"/>
</dbReference>
<evidence type="ECO:0000256" key="3">
    <source>
        <dbReference type="SAM" id="Phobius"/>
    </source>
</evidence>
<reference evidence="6" key="1">
    <citation type="journal article" date="2019" name="Int. J. Syst. Evol. Microbiol.">
        <title>The Global Catalogue of Microorganisms (GCM) 10K type strain sequencing project: providing services to taxonomists for standard genome sequencing and annotation.</title>
        <authorList>
            <consortium name="The Broad Institute Genomics Platform"/>
            <consortium name="The Broad Institute Genome Sequencing Center for Infectious Disease"/>
            <person name="Wu L."/>
            <person name="Ma J."/>
        </authorList>
    </citation>
    <scope>NUCLEOTIDE SEQUENCE [LARGE SCALE GENOMIC DNA]</scope>
    <source>
        <strain evidence="6">JCM 17338</strain>
    </source>
</reference>
<feature type="active site" description="Proton acceptor" evidence="2">
    <location>
        <position position="232"/>
    </location>
</feature>
<keyword evidence="3" id="KW-0812">Transmembrane</keyword>
<proteinExistence type="predicted"/>
<feature type="short sequence motif" description="DGA/G" evidence="2">
    <location>
        <begin position="232"/>
        <end position="234"/>
    </location>
</feature>